<dbReference type="Proteomes" id="UP000812287">
    <property type="component" value="Unassembled WGS sequence"/>
</dbReference>
<dbReference type="OrthoDB" id="423498at2759"/>
<evidence type="ECO:0000313" key="2">
    <source>
        <dbReference type="EMBL" id="KAG7450426.1"/>
    </source>
</evidence>
<dbReference type="RefSeq" id="XP_043043926.1">
    <property type="nucleotide sequence ID" value="XM_043185333.1"/>
</dbReference>
<dbReference type="Pfam" id="PF08450">
    <property type="entry name" value="SGL"/>
    <property type="match status" value="1"/>
</dbReference>
<dbReference type="EMBL" id="MU250526">
    <property type="protein sequence ID" value="KAG7450426.1"/>
    <property type="molecule type" value="Genomic_DNA"/>
</dbReference>
<feature type="domain" description="SMP-30/Gluconolactonase/LRE-like region" evidence="1">
    <location>
        <begin position="2"/>
        <end position="81"/>
    </location>
</feature>
<dbReference type="GeneID" id="66107630"/>
<dbReference type="InterPro" id="IPR011042">
    <property type="entry name" value="6-blade_b-propeller_TolB-like"/>
</dbReference>
<accession>A0A9P8AWQ3</accession>
<dbReference type="Gene3D" id="2.120.10.30">
    <property type="entry name" value="TolB, C-terminal domain"/>
    <property type="match status" value="1"/>
</dbReference>
<dbReference type="AlphaFoldDB" id="A0A9P8AWQ3"/>
<name>A0A9P8AWQ3_9AGAR</name>
<evidence type="ECO:0000259" key="1">
    <source>
        <dbReference type="Pfam" id="PF08450"/>
    </source>
</evidence>
<reference evidence="2" key="1">
    <citation type="submission" date="2020-11" db="EMBL/GenBank/DDBJ databases">
        <title>Adaptations for nitrogen fixation in a non-lichenized fungal sporocarp promotes dispersal by wood-feeding termites.</title>
        <authorList>
            <consortium name="DOE Joint Genome Institute"/>
            <person name="Koch R.A."/>
            <person name="Yoon G."/>
            <person name="Arayal U."/>
            <person name="Lail K."/>
            <person name="Amirebrahimi M."/>
            <person name="Labutti K."/>
            <person name="Lipzen A."/>
            <person name="Riley R."/>
            <person name="Barry K."/>
            <person name="Henrissat B."/>
            <person name="Grigoriev I.V."/>
            <person name="Herr J.R."/>
            <person name="Aime M.C."/>
        </authorList>
    </citation>
    <scope>NUCLEOTIDE SEQUENCE</scope>
    <source>
        <strain evidence="2">MCA 3950</strain>
    </source>
</reference>
<organism evidence="2 3">
    <name type="scientific">Guyanagaster necrorhizus</name>
    <dbReference type="NCBI Taxonomy" id="856835"/>
    <lineage>
        <taxon>Eukaryota</taxon>
        <taxon>Fungi</taxon>
        <taxon>Dikarya</taxon>
        <taxon>Basidiomycota</taxon>
        <taxon>Agaricomycotina</taxon>
        <taxon>Agaricomycetes</taxon>
        <taxon>Agaricomycetidae</taxon>
        <taxon>Agaricales</taxon>
        <taxon>Marasmiineae</taxon>
        <taxon>Physalacriaceae</taxon>
        <taxon>Guyanagaster</taxon>
    </lineage>
</organism>
<dbReference type="InterPro" id="IPR013658">
    <property type="entry name" value="SGL"/>
</dbReference>
<gene>
    <name evidence="2" type="ORF">BT62DRAFT_927727</name>
</gene>
<protein>
    <recommendedName>
        <fullName evidence="1">SMP-30/Gluconolactonase/LRE-like region domain-containing protein</fullName>
    </recommendedName>
</protein>
<evidence type="ECO:0000313" key="3">
    <source>
        <dbReference type="Proteomes" id="UP000812287"/>
    </source>
</evidence>
<sequence length="86" mass="9561">MAFNDGACDSKGRFFAGTVYSEVHGVPGMLYRYDPTDRSVKVVDEGPFTVGCHDYTVTDITKYTVLQDSNGLGWSVDERTLCVWIV</sequence>
<keyword evidence="3" id="KW-1185">Reference proteome</keyword>
<dbReference type="SUPFAM" id="SSF63829">
    <property type="entry name" value="Calcium-dependent phosphotriesterase"/>
    <property type="match status" value="1"/>
</dbReference>
<proteinExistence type="predicted"/>
<comment type="caution">
    <text evidence="2">The sequence shown here is derived from an EMBL/GenBank/DDBJ whole genome shotgun (WGS) entry which is preliminary data.</text>
</comment>